<name>A0A699ZVU0_HAELA</name>
<proteinExistence type="predicted"/>
<feature type="region of interest" description="Disordered" evidence="1">
    <location>
        <begin position="38"/>
        <end position="62"/>
    </location>
</feature>
<evidence type="ECO:0000313" key="2">
    <source>
        <dbReference type="EMBL" id="GFH26793.1"/>
    </source>
</evidence>
<accession>A0A699ZVU0</accession>
<gene>
    <name evidence="2" type="ORF">HaLaN_25004</name>
</gene>
<protein>
    <submittedName>
        <fullName evidence="2">Uncharacterized protein</fullName>
    </submittedName>
</protein>
<evidence type="ECO:0000313" key="3">
    <source>
        <dbReference type="Proteomes" id="UP000485058"/>
    </source>
</evidence>
<sequence length="240" mass="25068">MVAATHRPKPGSCLLLGKATVAVAAWLTGVCACGSALPAPSRQPGRRSRGRSLTGPRGHAGQSRARAHALVLVHVPVCRFTDAAVSAAAGGEAGGAGDTGNGAREAALDAWSEAVVATPGINAPRFLTTVGECESGTELRRLGEWTNWLMGKQHTQPACMTASPLVGGHDRLAEGSAISAMVLAEGPFAKALLGRKMCREHAETSRCSAYARHYKPSRLTSMTELRVQAHSWFQPPCPSI</sequence>
<keyword evidence="3" id="KW-1185">Reference proteome</keyword>
<reference evidence="2 3" key="1">
    <citation type="submission" date="2020-02" db="EMBL/GenBank/DDBJ databases">
        <title>Draft genome sequence of Haematococcus lacustris strain NIES-144.</title>
        <authorList>
            <person name="Morimoto D."/>
            <person name="Nakagawa S."/>
            <person name="Yoshida T."/>
            <person name="Sawayama S."/>
        </authorList>
    </citation>
    <scope>NUCLEOTIDE SEQUENCE [LARGE SCALE GENOMIC DNA]</scope>
    <source>
        <strain evidence="2 3">NIES-144</strain>
    </source>
</reference>
<dbReference type="AlphaFoldDB" id="A0A699ZVU0"/>
<dbReference type="EMBL" id="BLLF01003243">
    <property type="protein sequence ID" value="GFH26793.1"/>
    <property type="molecule type" value="Genomic_DNA"/>
</dbReference>
<dbReference type="Proteomes" id="UP000485058">
    <property type="component" value="Unassembled WGS sequence"/>
</dbReference>
<comment type="caution">
    <text evidence="2">The sequence shown here is derived from an EMBL/GenBank/DDBJ whole genome shotgun (WGS) entry which is preliminary data.</text>
</comment>
<organism evidence="2 3">
    <name type="scientific">Haematococcus lacustris</name>
    <name type="common">Green alga</name>
    <name type="synonym">Haematococcus pluvialis</name>
    <dbReference type="NCBI Taxonomy" id="44745"/>
    <lineage>
        <taxon>Eukaryota</taxon>
        <taxon>Viridiplantae</taxon>
        <taxon>Chlorophyta</taxon>
        <taxon>core chlorophytes</taxon>
        <taxon>Chlorophyceae</taxon>
        <taxon>CS clade</taxon>
        <taxon>Chlamydomonadales</taxon>
        <taxon>Haematococcaceae</taxon>
        <taxon>Haematococcus</taxon>
    </lineage>
</organism>
<dbReference type="PROSITE" id="PS51257">
    <property type="entry name" value="PROKAR_LIPOPROTEIN"/>
    <property type="match status" value="1"/>
</dbReference>
<evidence type="ECO:0000256" key="1">
    <source>
        <dbReference type="SAM" id="MobiDB-lite"/>
    </source>
</evidence>